<dbReference type="InterPro" id="IPR035959">
    <property type="entry name" value="RutC-like_sf"/>
</dbReference>
<dbReference type="KEGG" id="aba:Acid345_4315"/>
<dbReference type="EMBL" id="CP000360">
    <property type="protein sequence ID" value="ABF43315.1"/>
    <property type="molecule type" value="Genomic_DNA"/>
</dbReference>
<reference evidence="1 2" key="1">
    <citation type="journal article" date="2009" name="Appl. Environ. Microbiol.">
        <title>Three genomes from the phylum Acidobacteria provide insight into the lifestyles of these microorganisms in soils.</title>
        <authorList>
            <person name="Ward N.L."/>
            <person name="Challacombe J.F."/>
            <person name="Janssen P.H."/>
            <person name="Henrissat B."/>
            <person name="Coutinho P.M."/>
            <person name="Wu M."/>
            <person name="Xie G."/>
            <person name="Haft D.H."/>
            <person name="Sait M."/>
            <person name="Badger J."/>
            <person name="Barabote R.D."/>
            <person name="Bradley B."/>
            <person name="Brettin T.S."/>
            <person name="Brinkac L.M."/>
            <person name="Bruce D."/>
            <person name="Creasy T."/>
            <person name="Daugherty S.C."/>
            <person name="Davidsen T.M."/>
            <person name="DeBoy R.T."/>
            <person name="Detter J.C."/>
            <person name="Dodson R.J."/>
            <person name="Durkin A.S."/>
            <person name="Ganapathy A."/>
            <person name="Gwinn-Giglio M."/>
            <person name="Han C.S."/>
            <person name="Khouri H."/>
            <person name="Kiss H."/>
            <person name="Kothari S.P."/>
            <person name="Madupu R."/>
            <person name="Nelson K.E."/>
            <person name="Nelson W.C."/>
            <person name="Paulsen I."/>
            <person name="Penn K."/>
            <person name="Ren Q."/>
            <person name="Rosovitz M.J."/>
            <person name="Selengut J.D."/>
            <person name="Shrivastava S."/>
            <person name="Sullivan S.A."/>
            <person name="Tapia R."/>
            <person name="Thompson L.S."/>
            <person name="Watkins K.L."/>
            <person name="Yang Q."/>
            <person name="Yu C."/>
            <person name="Zafar N."/>
            <person name="Zhou L."/>
            <person name="Kuske C.R."/>
        </authorList>
    </citation>
    <scope>NUCLEOTIDE SEQUENCE [LARGE SCALE GENOMIC DNA]</scope>
    <source>
        <strain evidence="1 2">Ellin345</strain>
    </source>
</reference>
<accession>Q1III5</accession>
<dbReference type="InterPro" id="IPR006175">
    <property type="entry name" value="YjgF/YER057c/UK114"/>
</dbReference>
<dbReference type="CDD" id="cd00448">
    <property type="entry name" value="YjgF_YER057c_UK114_family"/>
    <property type="match status" value="1"/>
</dbReference>
<proteinExistence type="predicted"/>
<dbReference type="OrthoDB" id="9803101at2"/>
<dbReference type="STRING" id="204669.Acid345_4315"/>
<organism evidence="1 2">
    <name type="scientific">Koribacter versatilis (strain Ellin345)</name>
    <dbReference type="NCBI Taxonomy" id="204669"/>
    <lineage>
        <taxon>Bacteria</taxon>
        <taxon>Pseudomonadati</taxon>
        <taxon>Acidobacteriota</taxon>
        <taxon>Terriglobia</taxon>
        <taxon>Terriglobales</taxon>
        <taxon>Candidatus Korobacteraceae</taxon>
        <taxon>Candidatus Korobacter</taxon>
    </lineage>
</organism>
<dbReference type="HOGENOM" id="CLU_100715_7_2_0"/>
<dbReference type="Proteomes" id="UP000002432">
    <property type="component" value="Chromosome"/>
</dbReference>
<dbReference type="eggNOG" id="COG0251">
    <property type="taxonomic scope" value="Bacteria"/>
</dbReference>
<dbReference type="AlphaFoldDB" id="Q1III5"/>
<evidence type="ECO:0000313" key="1">
    <source>
        <dbReference type="EMBL" id="ABF43315.1"/>
    </source>
</evidence>
<dbReference type="PANTHER" id="PTHR11803:SF39">
    <property type="entry name" value="2-IMINOBUTANOATE_2-IMINOPROPANOATE DEAMINASE"/>
    <property type="match status" value="1"/>
</dbReference>
<keyword evidence="2" id="KW-1185">Reference proteome</keyword>
<sequence>MKSTINLPSRRNNLPFSDAVRVGETVYLSGRIGFKPGTTEIPADAGEEAKYLLDGIREVLEQAGMVMDDLAYVQIFTPDVSLFDTFNKVYATYFEEEFPARAFLGSGPLLFGARFELIAIAAK</sequence>
<evidence type="ECO:0000313" key="2">
    <source>
        <dbReference type="Proteomes" id="UP000002432"/>
    </source>
</evidence>
<dbReference type="EnsemblBacteria" id="ABF43315">
    <property type="protein sequence ID" value="ABF43315"/>
    <property type="gene ID" value="Acid345_4315"/>
</dbReference>
<dbReference type="SUPFAM" id="SSF55298">
    <property type="entry name" value="YjgF-like"/>
    <property type="match status" value="1"/>
</dbReference>
<protein>
    <submittedName>
        <fullName evidence="1">Endoribonuclease L-PSP</fullName>
    </submittedName>
</protein>
<gene>
    <name evidence="1" type="ordered locus">Acid345_4315</name>
</gene>
<dbReference type="Pfam" id="PF01042">
    <property type="entry name" value="Ribonuc_L-PSP"/>
    <property type="match status" value="1"/>
</dbReference>
<name>Q1III5_KORVE</name>
<dbReference type="PANTHER" id="PTHR11803">
    <property type="entry name" value="2-IMINOBUTANOATE/2-IMINOPROPANOATE DEAMINASE RIDA"/>
    <property type="match status" value="1"/>
</dbReference>
<dbReference type="GO" id="GO:0019239">
    <property type="term" value="F:deaminase activity"/>
    <property type="evidence" value="ECO:0007669"/>
    <property type="project" value="TreeGrafter"/>
</dbReference>
<dbReference type="Gene3D" id="3.30.1330.40">
    <property type="entry name" value="RutC-like"/>
    <property type="match status" value="1"/>
</dbReference>
<dbReference type="GO" id="GO:0005829">
    <property type="term" value="C:cytosol"/>
    <property type="evidence" value="ECO:0007669"/>
    <property type="project" value="TreeGrafter"/>
</dbReference>
<dbReference type="RefSeq" id="WP_011525112.1">
    <property type="nucleotide sequence ID" value="NC_008009.1"/>
</dbReference>